<feature type="compositionally biased region" description="Low complexity" evidence="1">
    <location>
        <begin position="84"/>
        <end position="103"/>
    </location>
</feature>
<dbReference type="Pfam" id="PF02557">
    <property type="entry name" value="VanY"/>
    <property type="match status" value="1"/>
</dbReference>
<keyword evidence="2" id="KW-1133">Transmembrane helix</keyword>
<evidence type="ECO:0000256" key="2">
    <source>
        <dbReference type="SAM" id="Phobius"/>
    </source>
</evidence>
<feature type="region of interest" description="Disordered" evidence="1">
    <location>
        <begin position="41"/>
        <end position="108"/>
    </location>
</feature>
<dbReference type="CDD" id="cd14852">
    <property type="entry name" value="LD-carboxypeptidase"/>
    <property type="match status" value="1"/>
</dbReference>
<keyword evidence="4" id="KW-0378">Hydrolase</keyword>
<feature type="transmembrane region" description="Helical" evidence="2">
    <location>
        <begin position="12"/>
        <end position="33"/>
    </location>
</feature>
<dbReference type="PANTHER" id="PTHR34385:SF1">
    <property type="entry name" value="PEPTIDOGLYCAN L-ALANYL-D-GLUTAMATE ENDOPEPTIDASE CWLK"/>
    <property type="match status" value="1"/>
</dbReference>
<keyword evidence="2" id="KW-0472">Membrane</keyword>
<dbReference type="Gene3D" id="3.30.1380.10">
    <property type="match status" value="1"/>
</dbReference>
<keyword evidence="4" id="KW-0645">Protease</keyword>
<proteinExistence type="predicted"/>
<dbReference type="InterPro" id="IPR003709">
    <property type="entry name" value="VanY-like_core_dom"/>
</dbReference>
<evidence type="ECO:0000313" key="4">
    <source>
        <dbReference type="EMBL" id="WPF88315.1"/>
    </source>
</evidence>
<dbReference type="InterPro" id="IPR009045">
    <property type="entry name" value="Zn_M74/Hedgehog-like"/>
</dbReference>
<protein>
    <submittedName>
        <fullName evidence="4">D-alanyl-D-alanine carboxypeptidase family protein</fullName>
    </submittedName>
</protein>
<dbReference type="InterPro" id="IPR058193">
    <property type="entry name" value="VanY/YodJ_core_dom"/>
</dbReference>
<dbReference type="EMBL" id="CP138348">
    <property type="protein sequence ID" value="WPF88315.1"/>
    <property type="molecule type" value="Genomic_DNA"/>
</dbReference>
<dbReference type="SUPFAM" id="SSF55166">
    <property type="entry name" value="Hedgehog/DD-peptidase"/>
    <property type="match status" value="1"/>
</dbReference>
<organism evidence="4">
    <name type="scientific">Cyanobacterium aponinum AL20115</name>
    <dbReference type="NCBI Taxonomy" id="3090662"/>
    <lineage>
        <taxon>Bacteria</taxon>
        <taxon>Bacillati</taxon>
        <taxon>Cyanobacteriota</taxon>
        <taxon>Cyanophyceae</taxon>
        <taxon>Oscillatoriophycideae</taxon>
        <taxon>Chroococcales</taxon>
        <taxon>Geminocystaceae</taxon>
        <taxon>Cyanobacterium</taxon>
    </lineage>
</organism>
<gene>
    <name evidence="4" type="ORF">SAY89_16185</name>
</gene>
<dbReference type="AlphaFoldDB" id="A0AAF1C582"/>
<keyword evidence="4" id="KW-0121">Carboxypeptidase</keyword>
<keyword evidence="2" id="KW-0812">Transmembrane</keyword>
<feature type="compositionally biased region" description="Polar residues" evidence="1">
    <location>
        <begin position="52"/>
        <end position="79"/>
    </location>
</feature>
<dbReference type="GO" id="GO:0004180">
    <property type="term" value="F:carboxypeptidase activity"/>
    <property type="evidence" value="ECO:0007669"/>
    <property type="project" value="UniProtKB-KW"/>
</dbReference>
<dbReference type="GO" id="GO:0006508">
    <property type="term" value="P:proteolysis"/>
    <property type="evidence" value="ECO:0007669"/>
    <property type="project" value="InterPro"/>
</dbReference>
<sequence length="322" mass="36075">MKKFWQFLGSNFQIVNFFLASIIIGGLFGFWYLPQSSQKENTNINNPPPSVTKITPTNSPETATESPLTITNSPRNNPETPIDNASVTPSSTSNNSTASITPPATVNNTPIATLPTTKQEKVNNPVNSSQSPEIEDQELAKINYLLSSTYFGHFPFQEAPQARLVNMGKYYNRTEYLDREAGEAFLRMKAAAKTQGVELILISGFRSISSQTQLFQKQIQKRGSKEEAVKLSAPPGHSEHHTGYALDIGDGKQPSLDLKTQFQSTQAYQWLSNNAHKYGFELSFPPNNLQGVSFEPWHWRFVASDRANRIFAMPRHLLYQNK</sequence>
<reference evidence="4" key="1">
    <citation type="submission" date="2023-11" db="EMBL/GenBank/DDBJ databases">
        <title>Genome sequence of Cyanobacterium aponinum BCRC AL20115.</title>
        <authorList>
            <person name="Chang H.-Y."/>
            <person name="Lin K.-M."/>
            <person name="Hsueh H.-T."/>
            <person name="Chu H.-A."/>
            <person name="Kuo C.-H."/>
        </authorList>
    </citation>
    <scope>NUCLEOTIDE SEQUENCE</scope>
    <source>
        <strain evidence="4">AL20115</strain>
    </source>
</reference>
<dbReference type="InterPro" id="IPR052179">
    <property type="entry name" value="DD-CPase-like"/>
</dbReference>
<evidence type="ECO:0000259" key="3">
    <source>
        <dbReference type="Pfam" id="PF02557"/>
    </source>
</evidence>
<name>A0AAF1C582_9CHRO</name>
<accession>A0AAF1C582</accession>
<dbReference type="PANTHER" id="PTHR34385">
    <property type="entry name" value="D-ALANYL-D-ALANINE CARBOXYPEPTIDASE"/>
    <property type="match status" value="1"/>
</dbReference>
<feature type="domain" description="D-alanyl-D-alanine carboxypeptidase-like core" evidence="3">
    <location>
        <begin position="175"/>
        <end position="303"/>
    </location>
</feature>
<evidence type="ECO:0000256" key="1">
    <source>
        <dbReference type="SAM" id="MobiDB-lite"/>
    </source>
</evidence>
<dbReference type="RefSeq" id="WP_320001411.1">
    <property type="nucleotide sequence ID" value="NZ_CP138348.1"/>
</dbReference>